<feature type="domain" description="Myb-like DNA-binding" evidence="2">
    <location>
        <begin position="27"/>
        <end position="73"/>
    </location>
</feature>
<keyword evidence="4" id="KW-1185">Reference proteome</keyword>
<accession>A0A0F7TNC3</accession>
<dbReference type="EMBL" id="CDHK01000006">
    <property type="protein sequence ID" value="CEJ58268.1"/>
    <property type="molecule type" value="Genomic_DNA"/>
</dbReference>
<name>A0A0F7TNC3_PENBI</name>
<proteinExistence type="predicted"/>
<feature type="region of interest" description="Disordered" evidence="1">
    <location>
        <begin position="1"/>
        <end position="24"/>
    </location>
</feature>
<reference evidence="4" key="1">
    <citation type="journal article" date="2015" name="Genome Announc.">
        <title>Draft genome sequence of the fungus Penicillium brasilianum MG11.</title>
        <authorList>
            <person name="Horn F."/>
            <person name="Linde J."/>
            <person name="Mattern D.J."/>
            <person name="Walther G."/>
            <person name="Guthke R."/>
            <person name="Brakhage A.A."/>
            <person name="Valiante V."/>
        </authorList>
    </citation>
    <scope>NUCLEOTIDE SEQUENCE [LARGE SCALE GENOMIC DNA]</scope>
    <source>
        <strain evidence="4">MG11</strain>
    </source>
</reference>
<protein>
    <recommendedName>
        <fullName evidence="2">Myb-like DNA-binding domain-containing protein</fullName>
    </recommendedName>
</protein>
<evidence type="ECO:0000313" key="4">
    <source>
        <dbReference type="Proteomes" id="UP000042958"/>
    </source>
</evidence>
<evidence type="ECO:0000256" key="1">
    <source>
        <dbReference type="SAM" id="MobiDB-lite"/>
    </source>
</evidence>
<dbReference type="InterPro" id="IPR054505">
    <property type="entry name" value="Myb_DNA-bind_8"/>
</dbReference>
<evidence type="ECO:0000259" key="2">
    <source>
        <dbReference type="Pfam" id="PF22980"/>
    </source>
</evidence>
<dbReference type="Pfam" id="PF22980">
    <property type="entry name" value="Myb_DNA-bind_8"/>
    <property type="match status" value="1"/>
</dbReference>
<dbReference type="OrthoDB" id="4368387at2759"/>
<organism evidence="3 4">
    <name type="scientific">Penicillium brasilianum</name>
    <dbReference type="NCBI Taxonomy" id="104259"/>
    <lineage>
        <taxon>Eukaryota</taxon>
        <taxon>Fungi</taxon>
        <taxon>Dikarya</taxon>
        <taxon>Ascomycota</taxon>
        <taxon>Pezizomycotina</taxon>
        <taxon>Eurotiomycetes</taxon>
        <taxon>Eurotiomycetidae</taxon>
        <taxon>Eurotiales</taxon>
        <taxon>Aspergillaceae</taxon>
        <taxon>Penicillium</taxon>
    </lineage>
</organism>
<feature type="compositionally biased region" description="Basic and acidic residues" evidence="1">
    <location>
        <begin position="79"/>
        <end position="89"/>
    </location>
</feature>
<dbReference type="AlphaFoldDB" id="A0A0F7TNC3"/>
<gene>
    <name evidence="3" type="ORF">PMG11_06932</name>
</gene>
<dbReference type="Proteomes" id="UP000042958">
    <property type="component" value="Unassembled WGS sequence"/>
</dbReference>
<evidence type="ECO:0000313" key="3">
    <source>
        <dbReference type="EMBL" id="CEJ58268.1"/>
    </source>
</evidence>
<feature type="region of interest" description="Disordered" evidence="1">
    <location>
        <begin position="79"/>
        <end position="103"/>
    </location>
</feature>
<sequence>MPNRVTKEKAKPRKAPESKFNSKDTTDNSLVLLWLCVNNISGDQINFDAVAAALNITTIAAKFRFRRLKDKMDAKMKAFEESKEAKPESATKPAQPAMEPADI</sequence>